<sequence length="197" mass="23237">MFKQLQVEHSLFHIDQDHIDLFKTLAAKWQTVFPDVYAKCLNTLDSWASVLNSWIFFKSQHTDELILNPSKAIYYSINTFLIDELKKIQIIQKIRECDNDDLQYFVAFQLGNAIDLWIYNTVEKSAESDLLELPEEKPYFLAYLEDDFQTDNASFHRDQTRAIKVLVQAIRTQNCFRIAVNNAVNRAIDMYEYHVIK</sequence>
<dbReference type="Proteomes" id="UP001219585">
    <property type="component" value="Chromosome"/>
</dbReference>
<proteinExistence type="predicted"/>
<dbReference type="RefSeq" id="WP_274796326.1">
    <property type="nucleotide sequence ID" value="NZ_CP113527.1"/>
</dbReference>
<evidence type="ECO:0000313" key="1">
    <source>
        <dbReference type="EMBL" id="WDV08149.1"/>
    </source>
</evidence>
<dbReference type="KEGG" id="liu:OU989_06585"/>
<gene>
    <name evidence="1" type="ORF">OU989_06585</name>
</gene>
<dbReference type="AlphaFoldDB" id="A0AAJ5RXF3"/>
<reference evidence="1" key="1">
    <citation type="submission" date="2022-11" db="EMBL/GenBank/DDBJ databases">
        <title>Lysinibacillus irui.</title>
        <authorList>
            <person name="Akintayo S.O."/>
        </authorList>
    </citation>
    <scope>NUCLEOTIDE SEQUENCE</scope>
    <source>
        <strain evidence="1">IRB4-01</strain>
    </source>
</reference>
<dbReference type="EMBL" id="CP113527">
    <property type="protein sequence ID" value="WDV08149.1"/>
    <property type="molecule type" value="Genomic_DNA"/>
</dbReference>
<accession>A0AAJ5RXF3</accession>
<evidence type="ECO:0000313" key="2">
    <source>
        <dbReference type="Proteomes" id="UP001219585"/>
    </source>
</evidence>
<name>A0AAJ5RXF3_9BACI</name>
<organism evidence="1 2">
    <name type="scientific">Lysinibacillus irui</name>
    <dbReference type="NCBI Taxonomy" id="2998077"/>
    <lineage>
        <taxon>Bacteria</taxon>
        <taxon>Bacillati</taxon>
        <taxon>Bacillota</taxon>
        <taxon>Bacilli</taxon>
        <taxon>Bacillales</taxon>
        <taxon>Bacillaceae</taxon>
        <taxon>Lysinibacillus</taxon>
    </lineage>
</organism>
<protein>
    <submittedName>
        <fullName evidence="1">Uncharacterized protein</fullName>
    </submittedName>
</protein>